<keyword evidence="1" id="KW-1133">Transmembrane helix</keyword>
<dbReference type="EMBL" id="CAJHOE010000001">
    <property type="protein sequence ID" value="CAD7287124.1"/>
    <property type="molecule type" value="Genomic_DNA"/>
</dbReference>
<feature type="transmembrane region" description="Helical" evidence="1">
    <location>
        <begin position="21"/>
        <end position="41"/>
    </location>
</feature>
<gene>
    <name evidence="2" type="ORF">LMG8286_00755</name>
</gene>
<keyword evidence="1" id="KW-0812">Transmembrane</keyword>
<reference evidence="2 3" key="1">
    <citation type="submission" date="2020-11" db="EMBL/GenBank/DDBJ databases">
        <authorList>
            <person name="Peeters C."/>
        </authorList>
    </citation>
    <scope>NUCLEOTIDE SEQUENCE [LARGE SCALE GENOMIC DNA]</scope>
    <source>
        <strain evidence="2 3">LMG 8286</strain>
    </source>
</reference>
<dbReference type="RefSeq" id="WP_230056521.1">
    <property type="nucleotide sequence ID" value="NZ_CAJHOE010000001.1"/>
</dbReference>
<organism evidence="2 3">
    <name type="scientific">Campylobacter suis</name>
    <dbReference type="NCBI Taxonomy" id="2790657"/>
    <lineage>
        <taxon>Bacteria</taxon>
        <taxon>Pseudomonadati</taxon>
        <taxon>Campylobacterota</taxon>
        <taxon>Epsilonproteobacteria</taxon>
        <taxon>Campylobacterales</taxon>
        <taxon>Campylobacteraceae</taxon>
        <taxon>Campylobacter</taxon>
    </lineage>
</organism>
<proteinExistence type="predicted"/>
<protein>
    <recommendedName>
        <fullName evidence="4">DUF4492 domain-containing protein</fullName>
    </recommendedName>
</protein>
<comment type="caution">
    <text evidence="2">The sequence shown here is derived from an EMBL/GenBank/DDBJ whole genome shotgun (WGS) entry which is preliminary data.</text>
</comment>
<name>A0ABN7K3P2_9BACT</name>
<keyword evidence="1" id="KW-0472">Membrane</keyword>
<evidence type="ECO:0000256" key="1">
    <source>
        <dbReference type="SAM" id="Phobius"/>
    </source>
</evidence>
<keyword evidence="3" id="KW-1185">Reference proteome</keyword>
<sequence length="67" mass="7961">MIKNVINLYVDGFKNMKVGKRLWLIIAIKLLIMFGVLKVFFFNETLNTKFETNEQKSEFVIENMTKK</sequence>
<evidence type="ECO:0008006" key="4">
    <source>
        <dbReference type="Google" id="ProtNLM"/>
    </source>
</evidence>
<accession>A0ABN7K3P2</accession>
<evidence type="ECO:0000313" key="2">
    <source>
        <dbReference type="EMBL" id="CAD7287124.1"/>
    </source>
</evidence>
<evidence type="ECO:0000313" key="3">
    <source>
        <dbReference type="Proteomes" id="UP000789359"/>
    </source>
</evidence>
<dbReference type="Proteomes" id="UP000789359">
    <property type="component" value="Unassembled WGS sequence"/>
</dbReference>
<dbReference type="InterPro" id="IPR027853">
    <property type="entry name" value="DUF4492"/>
</dbReference>
<dbReference type="Pfam" id="PF14899">
    <property type="entry name" value="DUF4492"/>
    <property type="match status" value="1"/>
</dbReference>